<accession>A0ACB5U665</accession>
<comment type="caution">
    <text evidence="1">The sequence shown here is derived from an EMBL/GenBank/DDBJ whole genome shotgun (WGS) entry which is preliminary data.</text>
</comment>
<dbReference type="Proteomes" id="UP001165101">
    <property type="component" value="Unassembled WGS sequence"/>
</dbReference>
<name>A0ACB5U665_CANBO</name>
<reference evidence="1" key="1">
    <citation type="submission" date="2023-04" db="EMBL/GenBank/DDBJ databases">
        <title>Candida boidinii NBRC 1967.</title>
        <authorList>
            <person name="Ichikawa N."/>
            <person name="Sato H."/>
            <person name="Tonouchi N."/>
        </authorList>
    </citation>
    <scope>NUCLEOTIDE SEQUENCE</scope>
    <source>
        <strain evidence="1">NBRC 1967</strain>
    </source>
</reference>
<dbReference type="EMBL" id="BSXV01005602">
    <property type="protein sequence ID" value="GMF02550.1"/>
    <property type="molecule type" value="Genomic_DNA"/>
</dbReference>
<evidence type="ECO:0000313" key="1">
    <source>
        <dbReference type="EMBL" id="GMF02550.1"/>
    </source>
</evidence>
<protein>
    <submittedName>
        <fullName evidence="1">Unnamed protein product</fullName>
    </submittedName>
</protein>
<keyword evidence="2" id="KW-1185">Reference proteome</keyword>
<organism evidence="1 2">
    <name type="scientific">Candida boidinii</name>
    <name type="common">Yeast</name>
    <dbReference type="NCBI Taxonomy" id="5477"/>
    <lineage>
        <taxon>Eukaryota</taxon>
        <taxon>Fungi</taxon>
        <taxon>Dikarya</taxon>
        <taxon>Ascomycota</taxon>
        <taxon>Saccharomycotina</taxon>
        <taxon>Pichiomycetes</taxon>
        <taxon>Pichiales</taxon>
        <taxon>Pichiaceae</taxon>
        <taxon>Ogataea</taxon>
        <taxon>Ogataea/Candida clade</taxon>
    </lineage>
</organism>
<proteinExistence type="predicted"/>
<gene>
    <name evidence="1" type="ORF">Cboi01_000613600</name>
</gene>
<evidence type="ECO:0000313" key="2">
    <source>
        <dbReference type="Proteomes" id="UP001165101"/>
    </source>
</evidence>
<sequence>MVSLLIDTLNNKDENLSNQRGLLNYKSPIKFIIVGADRIVKNGDLANKIGTFQLSLISSIYDSVKFIGAAPITTIDFNKNHGDEIVIENRPKKELTCVLGGEVDFENDKYLIDESTNKVKLNRIKFYPEDINVWNPAFDITPHKYIDCIVTEKNYIKKNSNGEFNLSV</sequence>